<keyword evidence="5" id="KW-0472">Membrane</keyword>
<dbReference type="RefSeq" id="WP_123388701.1">
    <property type="nucleotide sequence ID" value="NZ_RKHO01000001.1"/>
</dbReference>
<proteinExistence type="inferred from homology"/>
<evidence type="ECO:0000313" key="6">
    <source>
        <dbReference type="EMBL" id="ROR89321.1"/>
    </source>
</evidence>
<dbReference type="CDD" id="cd02612">
    <property type="entry name" value="HAD_PGPPase"/>
    <property type="match status" value="1"/>
</dbReference>
<dbReference type="Proteomes" id="UP000281738">
    <property type="component" value="Unassembled WGS sequence"/>
</dbReference>
<feature type="transmembrane region" description="Helical" evidence="5">
    <location>
        <begin position="240"/>
        <end position="259"/>
    </location>
</feature>
<dbReference type="GO" id="GO:0046872">
    <property type="term" value="F:metal ion binding"/>
    <property type="evidence" value="ECO:0007669"/>
    <property type="project" value="UniProtKB-KW"/>
</dbReference>
<dbReference type="Gene3D" id="1.20.1440.100">
    <property type="entry name" value="SG protein - dephosphorylation function"/>
    <property type="match status" value="1"/>
</dbReference>
<dbReference type="PANTHER" id="PTHR43344:SF13">
    <property type="entry name" value="PHOSPHATASE RV3661-RELATED"/>
    <property type="match status" value="1"/>
</dbReference>
<evidence type="ECO:0000256" key="1">
    <source>
        <dbReference type="ARBA" id="ARBA00009184"/>
    </source>
</evidence>
<keyword evidence="5" id="KW-0812">Transmembrane</keyword>
<evidence type="ECO:0000256" key="5">
    <source>
        <dbReference type="SAM" id="Phobius"/>
    </source>
</evidence>
<dbReference type="InterPro" id="IPR023214">
    <property type="entry name" value="HAD_sf"/>
</dbReference>
<dbReference type="InterPro" id="IPR006385">
    <property type="entry name" value="HAD_hydro_SerB1"/>
</dbReference>
<dbReference type="FunFam" id="3.40.50.1000:FF:000025">
    <property type="entry name" value="HAD hydrolase, family IB"/>
    <property type="match status" value="1"/>
</dbReference>
<keyword evidence="4" id="KW-0460">Magnesium</keyword>
<dbReference type="GO" id="GO:0016787">
    <property type="term" value="F:hydrolase activity"/>
    <property type="evidence" value="ECO:0007669"/>
    <property type="project" value="UniProtKB-KW"/>
</dbReference>
<dbReference type="Pfam" id="PF12710">
    <property type="entry name" value="HAD"/>
    <property type="match status" value="1"/>
</dbReference>
<name>A0A3N2CP67_9ACTN</name>
<keyword evidence="5" id="KW-1133">Transmembrane helix</keyword>
<dbReference type="EMBL" id="RKHO01000001">
    <property type="protein sequence ID" value="ROR89321.1"/>
    <property type="molecule type" value="Genomic_DNA"/>
</dbReference>
<dbReference type="InterPro" id="IPR036412">
    <property type="entry name" value="HAD-like_sf"/>
</dbReference>
<keyword evidence="3 6" id="KW-0378">Hydrolase</keyword>
<evidence type="ECO:0000313" key="7">
    <source>
        <dbReference type="Proteomes" id="UP000281738"/>
    </source>
</evidence>
<reference evidence="6 7" key="1">
    <citation type="submission" date="2018-11" db="EMBL/GenBank/DDBJ databases">
        <title>Sequencing the genomes of 1000 actinobacteria strains.</title>
        <authorList>
            <person name="Klenk H.-P."/>
        </authorList>
    </citation>
    <scope>NUCLEOTIDE SEQUENCE [LARGE SCALE GENOMIC DNA]</scope>
    <source>
        <strain evidence="6 7">DSM 12652</strain>
    </source>
</reference>
<protein>
    <submittedName>
        <fullName evidence="6">HAD superfamily hydrolase (TIGR01490 family)</fullName>
    </submittedName>
</protein>
<evidence type="ECO:0000256" key="2">
    <source>
        <dbReference type="ARBA" id="ARBA00022723"/>
    </source>
</evidence>
<dbReference type="PANTHER" id="PTHR43344">
    <property type="entry name" value="PHOSPHOSERINE PHOSPHATASE"/>
    <property type="match status" value="1"/>
</dbReference>
<comment type="similarity">
    <text evidence="1">Belongs to the HAD-like hydrolase superfamily. SerB family.</text>
</comment>
<dbReference type="Gene3D" id="3.40.50.1000">
    <property type="entry name" value="HAD superfamily/HAD-like"/>
    <property type="match status" value="1"/>
</dbReference>
<keyword evidence="7" id="KW-1185">Reference proteome</keyword>
<keyword evidence="2" id="KW-0479">Metal-binding</keyword>
<dbReference type="AlphaFoldDB" id="A0A3N2CP67"/>
<evidence type="ECO:0000256" key="4">
    <source>
        <dbReference type="ARBA" id="ARBA00022842"/>
    </source>
</evidence>
<sequence>MSPGPTAAFFDLDKTIIAKSSTLAFSREFQAGGLISRGAVLRSAYAQFSYLMLGADHDQMERLRQFMSRLSTGWDVRTVQEIVADALHNIVDPLVYAEAVRLITEHHDAGHDVIIVSTSGSEVVEPIGAMLGADHVVATRMEVADGRYTGGITFYAYGENKAVAVRQLAEERGYDLQRCHAYSDSITDEPMLSAVGHPFAVNPDRELRRLAHRRGWPVLVFDKPVALRSRVRFPPVRRTAAAVGVAALLSVAVVGWLGVRRRPA</sequence>
<gene>
    <name evidence="6" type="ORF">EDD33_0141</name>
</gene>
<organism evidence="6 7">
    <name type="scientific">Nocardioides aurantiacus</name>
    <dbReference type="NCBI Taxonomy" id="86796"/>
    <lineage>
        <taxon>Bacteria</taxon>
        <taxon>Bacillati</taxon>
        <taxon>Actinomycetota</taxon>
        <taxon>Actinomycetes</taxon>
        <taxon>Propionibacteriales</taxon>
        <taxon>Nocardioidaceae</taxon>
        <taxon>Nocardioides</taxon>
    </lineage>
</organism>
<dbReference type="InterPro" id="IPR050582">
    <property type="entry name" value="HAD-like_SerB"/>
</dbReference>
<dbReference type="NCBIfam" id="TIGR01488">
    <property type="entry name" value="HAD-SF-IB"/>
    <property type="match status" value="1"/>
</dbReference>
<dbReference type="OrthoDB" id="25607at2"/>
<dbReference type="NCBIfam" id="TIGR01490">
    <property type="entry name" value="HAD-SF-IB-hyp1"/>
    <property type="match status" value="1"/>
</dbReference>
<dbReference type="SUPFAM" id="SSF56784">
    <property type="entry name" value="HAD-like"/>
    <property type="match status" value="1"/>
</dbReference>
<evidence type="ECO:0000256" key="3">
    <source>
        <dbReference type="ARBA" id="ARBA00022801"/>
    </source>
</evidence>
<accession>A0A3N2CP67</accession>
<comment type="caution">
    <text evidence="6">The sequence shown here is derived from an EMBL/GenBank/DDBJ whole genome shotgun (WGS) entry which is preliminary data.</text>
</comment>